<keyword evidence="2" id="KW-1185">Reference proteome</keyword>
<evidence type="ECO:0000313" key="1">
    <source>
        <dbReference type="EMBL" id="EFJ29717.1"/>
    </source>
</evidence>
<dbReference type="Gramene" id="EFJ29717">
    <property type="protein sequence ID" value="EFJ29717"/>
    <property type="gene ID" value="SELMODRAFT_410454"/>
</dbReference>
<dbReference type="KEGG" id="smo:SELMODRAFT_410454"/>
<protein>
    <submittedName>
        <fullName evidence="1">Uncharacterized protein</fullName>
    </submittedName>
</protein>
<dbReference type="AlphaFoldDB" id="D8RET4"/>
<reference evidence="1" key="1">
    <citation type="journal article" date="2011" name="Science">
        <title>The Selaginella genome identifies genetic changes associated with the evolution of vascular plants.</title>
        <authorList>
            <person name="Banks J.A."/>
            <person name="Nishiyama T."/>
            <person name="Hasebe M."/>
            <person name="Bowman J.L."/>
            <person name="Gribskov M."/>
            <person name="dePamphilis C."/>
            <person name="Albert V.A."/>
            <person name="Aono N."/>
            <person name="Aoyama T."/>
            <person name="Ambrose B.A."/>
            <person name="Ashton N.W."/>
            <person name="Axtell M.J."/>
            <person name="Barker E."/>
            <person name="Barker M.S."/>
            <person name="Bennetzen J.L."/>
            <person name="Bonawitz N.D."/>
            <person name="Chapple C."/>
            <person name="Cheng C."/>
            <person name="Correa L.G."/>
            <person name="Dacre M."/>
            <person name="DeBarry J."/>
            <person name="Dreyer I."/>
            <person name="Elias M."/>
            <person name="Engstrom E.M."/>
            <person name="Estelle M."/>
            <person name="Feng L."/>
            <person name="Finet C."/>
            <person name="Floyd S.K."/>
            <person name="Frommer W.B."/>
            <person name="Fujita T."/>
            <person name="Gramzow L."/>
            <person name="Gutensohn M."/>
            <person name="Harholt J."/>
            <person name="Hattori M."/>
            <person name="Heyl A."/>
            <person name="Hirai T."/>
            <person name="Hiwatashi Y."/>
            <person name="Ishikawa M."/>
            <person name="Iwata M."/>
            <person name="Karol K.G."/>
            <person name="Koehler B."/>
            <person name="Kolukisaoglu U."/>
            <person name="Kubo M."/>
            <person name="Kurata T."/>
            <person name="Lalonde S."/>
            <person name="Li K."/>
            <person name="Li Y."/>
            <person name="Litt A."/>
            <person name="Lyons E."/>
            <person name="Manning G."/>
            <person name="Maruyama T."/>
            <person name="Michael T.P."/>
            <person name="Mikami K."/>
            <person name="Miyazaki S."/>
            <person name="Morinaga S."/>
            <person name="Murata T."/>
            <person name="Mueller-Roeber B."/>
            <person name="Nelson D.R."/>
            <person name="Obara M."/>
            <person name="Oguri Y."/>
            <person name="Olmstead R.G."/>
            <person name="Onodera N."/>
            <person name="Petersen B.L."/>
            <person name="Pils B."/>
            <person name="Prigge M."/>
            <person name="Rensing S.A."/>
            <person name="Riano-Pachon D.M."/>
            <person name="Roberts A.W."/>
            <person name="Sato Y."/>
            <person name="Scheller H.V."/>
            <person name="Schulz B."/>
            <person name="Schulz C."/>
            <person name="Shakirov E.V."/>
            <person name="Shibagaki N."/>
            <person name="Shinohara N."/>
            <person name="Shippen D.E."/>
            <person name="Soerensen I."/>
            <person name="Sotooka R."/>
            <person name="Sugimoto N."/>
            <person name="Sugita M."/>
            <person name="Sumikawa N."/>
            <person name="Tanurdzic M."/>
            <person name="Theissen G."/>
            <person name="Ulvskov P."/>
            <person name="Wakazuki S."/>
            <person name="Weng J.K."/>
            <person name="Willats W.W."/>
            <person name="Wipf D."/>
            <person name="Wolf P.G."/>
            <person name="Yang L."/>
            <person name="Zimmer A.D."/>
            <person name="Zhu Q."/>
            <person name="Mitros T."/>
            <person name="Hellsten U."/>
            <person name="Loque D."/>
            <person name="Otillar R."/>
            <person name="Salamov A."/>
            <person name="Schmutz J."/>
            <person name="Shapiro H."/>
            <person name="Lindquist E."/>
            <person name="Lucas S."/>
            <person name="Rokhsar D."/>
            <person name="Grigoriev I.V."/>
        </authorList>
    </citation>
    <scope>NUCLEOTIDE SEQUENCE [LARGE SCALE GENOMIC DNA]</scope>
</reference>
<name>D8RET4_SELML</name>
<dbReference type="HOGENOM" id="CLU_2125383_0_0_1"/>
<accession>D8RET4</accession>
<dbReference type="Proteomes" id="UP000001514">
    <property type="component" value="Unassembled WGS sequence"/>
</dbReference>
<evidence type="ECO:0000313" key="2">
    <source>
        <dbReference type="Proteomes" id="UP000001514"/>
    </source>
</evidence>
<dbReference type="EMBL" id="GL377577">
    <property type="protein sequence ID" value="EFJ29717.1"/>
    <property type="molecule type" value="Genomic_DNA"/>
</dbReference>
<dbReference type="InParanoid" id="D8RET4"/>
<proteinExistence type="predicted"/>
<gene>
    <name evidence="1" type="ORF">SELMODRAFT_410454</name>
</gene>
<sequence length="114" mass="13492">MSISVCQKILAYGGEDIARCLLWVQQRHGNWPLVKTVRIQEEFIRLLSFEKMFWTLIPKILKKTIPRLVPFTKRFVKSLIWYWERFEVGGVAFTPGIAEFIENRIIHSVQVTKK</sequence>
<organism evidence="2">
    <name type="scientific">Selaginella moellendorffii</name>
    <name type="common">Spikemoss</name>
    <dbReference type="NCBI Taxonomy" id="88036"/>
    <lineage>
        <taxon>Eukaryota</taxon>
        <taxon>Viridiplantae</taxon>
        <taxon>Streptophyta</taxon>
        <taxon>Embryophyta</taxon>
        <taxon>Tracheophyta</taxon>
        <taxon>Lycopodiopsida</taxon>
        <taxon>Selaginellales</taxon>
        <taxon>Selaginellaceae</taxon>
        <taxon>Selaginella</taxon>
    </lineage>
</organism>